<dbReference type="STRING" id="327505.A0A2H3G711"/>
<evidence type="ECO:0000313" key="3">
    <source>
        <dbReference type="EMBL" id="PCD21443.1"/>
    </source>
</evidence>
<dbReference type="GO" id="GO:0140662">
    <property type="term" value="F:ATP-dependent protein folding chaperone"/>
    <property type="evidence" value="ECO:0007669"/>
    <property type="project" value="InterPro"/>
</dbReference>
<proteinExistence type="predicted"/>
<dbReference type="EMBL" id="MABQ02000013">
    <property type="protein sequence ID" value="PCD21443.1"/>
    <property type="molecule type" value="Genomic_DNA"/>
</dbReference>
<keyword evidence="2" id="KW-0067">ATP-binding</keyword>
<dbReference type="Gene3D" id="3.30.420.40">
    <property type="match status" value="2"/>
</dbReference>
<dbReference type="InterPro" id="IPR013126">
    <property type="entry name" value="Hsp_70_fam"/>
</dbReference>
<reference evidence="3 4" key="1">
    <citation type="journal article" date="2016" name="Environ. Microbiol.">
        <title>Effector profiles distinguish formae speciales of Fusarium oxysporum.</title>
        <authorList>
            <person name="van Dam P."/>
            <person name="Fokkens L."/>
            <person name="Schmidt S.M."/>
            <person name="Linmans J.H."/>
            <person name="Kistler H.C."/>
            <person name="Ma L.J."/>
            <person name="Rep M."/>
        </authorList>
    </citation>
    <scope>NUCLEOTIDE SEQUENCE [LARGE SCALE GENOMIC DNA]</scope>
    <source>
        <strain evidence="3 4">Forc016</strain>
    </source>
</reference>
<dbReference type="CDD" id="cd10170">
    <property type="entry name" value="ASKHA_NBD_HSP70"/>
    <property type="match status" value="1"/>
</dbReference>
<name>A0A2H3G711_FUSOX</name>
<evidence type="ECO:0000256" key="1">
    <source>
        <dbReference type="ARBA" id="ARBA00022741"/>
    </source>
</evidence>
<dbReference type="AlphaFoldDB" id="A0A2H3G711"/>
<dbReference type="Proteomes" id="UP000219602">
    <property type="component" value="Unassembled WGS sequence"/>
</dbReference>
<sequence>MSEEEVVVGADIGTKTSVVAGIESGNAFVVDIALDSKTANTNNLFDEAGNCLISVRDLSNLRKGDIIIEHFKPFMGRTYPADGYLEDDIRRWNSSCHINEQGYPVYPVRGDNVRPEQSYALQIRFLAQRYQKQTHKTPTRFVLAVPAYWPSPRRQAVLDAVSIAGYTKGTVIITEPVAAVIGTTKKHPDIKGTDFVCIDIGGGTTDVALIHVNDERTLFIVEDTAGDNELGGEHFTMALVDVCKGKMKGTEVAEHKLRHACEMAKTSGRYPMEIQLNDESSIKVTKSEYKDACQEILKRLGNVIDEVFKKKKDVKVIIVGGAFRDEVIFEYCKKKIGRGKFIPPYSLSTPVAEGAAWVGQPNSGIVVIDSLHQNIGIESQNLSKGKTDKFNVVLKRGQGIPTEFNTDEHNYEYFGAPGGETHLKIFQGDRKTASQNVHLFTYKFACPAGAGIPLLSQLILSNYLGGNGADQSL</sequence>
<dbReference type="InterPro" id="IPR043129">
    <property type="entry name" value="ATPase_NBD"/>
</dbReference>
<dbReference type="Pfam" id="PF00012">
    <property type="entry name" value="HSP70"/>
    <property type="match status" value="1"/>
</dbReference>
<accession>A0A2H3G711</accession>
<organism evidence="3 4">
    <name type="scientific">Fusarium oxysporum f. sp. radicis-cucumerinum</name>
    <dbReference type="NCBI Taxonomy" id="327505"/>
    <lineage>
        <taxon>Eukaryota</taxon>
        <taxon>Fungi</taxon>
        <taxon>Dikarya</taxon>
        <taxon>Ascomycota</taxon>
        <taxon>Pezizomycotina</taxon>
        <taxon>Sordariomycetes</taxon>
        <taxon>Hypocreomycetidae</taxon>
        <taxon>Hypocreales</taxon>
        <taxon>Nectriaceae</taxon>
        <taxon>Fusarium</taxon>
        <taxon>Fusarium oxysporum species complex</taxon>
    </lineage>
</organism>
<dbReference type="GO" id="GO:0005524">
    <property type="term" value="F:ATP binding"/>
    <property type="evidence" value="ECO:0007669"/>
    <property type="project" value="UniProtKB-KW"/>
</dbReference>
<gene>
    <name evidence="3" type="ORF">AU210_016405</name>
</gene>
<dbReference type="PANTHER" id="PTHR19375">
    <property type="entry name" value="HEAT SHOCK PROTEIN 70KDA"/>
    <property type="match status" value="1"/>
</dbReference>
<dbReference type="PRINTS" id="PR00301">
    <property type="entry name" value="HEATSHOCK70"/>
</dbReference>
<protein>
    <submittedName>
        <fullName evidence="3">Uncharacterized protein</fullName>
    </submittedName>
</protein>
<keyword evidence="1" id="KW-0547">Nucleotide-binding</keyword>
<dbReference type="Gene3D" id="3.90.640.10">
    <property type="entry name" value="Actin, Chain A, domain 4"/>
    <property type="match status" value="1"/>
</dbReference>
<reference evidence="3 4" key="2">
    <citation type="journal article" date="2017" name="Sci. Rep.">
        <title>A mobile pathogenicity chromosome in Fusarium oxysporum for infection of multiple cucurbit species.</title>
        <authorList>
            <person name="van Dam P."/>
            <person name="Fokkens L."/>
            <person name="Ayukawa Y."/>
            <person name="van der Gragt M."/>
            <person name="Ter Horst A."/>
            <person name="Brankovics B."/>
            <person name="Houterman P.M."/>
            <person name="Arie T."/>
            <person name="Rep M."/>
        </authorList>
    </citation>
    <scope>NUCLEOTIDE SEQUENCE [LARGE SCALE GENOMIC DNA]</scope>
    <source>
        <strain evidence="3 4">Forc016</strain>
    </source>
</reference>
<evidence type="ECO:0000256" key="2">
    <source>
        <dbReference type="ARBA" id="ARBA00022840"/>
    </source>
</evidence>
<comment type="caution">
    <text evidence="3">The sequence shown here is derived from an EMBL/GenBank/DDBJ whole genome shotgun (WGS) entry which is preliminary data.</text>
</comment>
<evidence type="ECO:0000313" key="4">
    <source>
        <dbReference type="Proteomes" id="UP000219602"/>
    </source>
</evidence>
<dbReference type="SUPFAM" id="SSF53067">
    <property type="entry name" value="Actin-like ATPase domain"/>
    <property type="match status" value="2"/>
</dbReference>